<dbReference type="SUPFAM" id="SSF48371">
    <property type="entry name" value="ARM repeat"/>
    <property type="match status" value="1"/>
</dbReference>
<dbReference type="GO" id="GO:0005829">
    <property type="term" value="C:cytosol"/>
    <property type="evidence" value="ECO:0007669"/>
    <property type="project" value="TreeGrafter"/>
</dbReference>
<dbReference type="SMART" id="SM00913">
    <property type="entry name" value="IBN_N"/>
    <property type="match status" value="1"/>
</dbReference>
<dbReference type="GO" id="GO:0031267">
    <property type="term" value="F:small GTPase binding"/>
    <property type="evidence" value="ECO:0007669"/>
    <property type="project" value="InterPro"/>
</dbReference>
<evidence type="ECO:0000256" key="1">
    <source>
        <dbReference type="ARBA" id="ARBA00004123"/>
    </source>
</evidence>
<keyword evidence="2" id="KW-0813">Transport</keyword>
<dbReference type="InterPro" id="IPR011989">
    <property type="entry name" value="ARM-like"/>
</dbReference>
<evidence type="ECO:0000259" key="5">
    <source>
        <dbReference type="PROSITE" id="PS50166"/>
    </source>
</evidence>
<dbReference type="AlphaFoldDB" id="A0AAN7WHR9"/>
<comment type="caution">
    <text evidence="6">The sequence shown here is derived from an EMBL/GenBank/DDBJ whole genome shotgun (WGS) entry which is preliminary data.</text>
</comment>
<name>A0AAN7WHR9_9SACH</name>
<protein>
    <recommendedName>
        <fullName evidence="5">Importin N-terminal domain-containing protein</fullName>
    </recommendedName>
</protein>
<evidence type="ECO:0000256" key="2">
    <source>
        <dbReference type="ARBA" id="ARBA00022448"/>
    </source>
</evidence>
<proteinExistence type="predicted"/>
<feature type="domain" description="Importin N-terminal" evidence="5">
    <location>
        <begin position="25"/>
        <end position="103"/>
    </location>
</feature>
<dbReference type="PANTHER" id="PTHR10997:SF28">
    <property type="entry name" value="IMPORTIN BETA SMX1"/>
    <property type="match status" value="1"/>
</dbReference>
<organism evidence="6 7">
    <name type="scientific">Arxiozyma heterogenica</name>
    <dbReference type="NCBI Taxonomy" id="278026"/>
    <lineage>
        <taxon>Eukaryota</taxon>
        <taxon>Fungi</taxon>
        <taxon>Dikarya</taxon>
        <taxon>Ascomycota</taxon>
        <taxon>Saccharomycotina</taxon>
        <taxon>Saccharomycetes</taxon>
        <taxon>Saccharomycetales</taxon>
        <taxon>Saccharomycetaceae</taxon>
        <taxon>Arxiozyma</taxon>
    </lineage>
</organism>
<reference evidence="7" key="1">
    <citation type="submission" date="2023-07" db="EMBL/GenBank/DDBJ databases">
        <title>A draft genome of Kazachstania heterogenica Y-27499.</title>
        <authorList>
            <person name="Donic C."/>
            <person name="Kralova J.S."/>
            <person name="Fidel L."/>
            <person name="Ben-Dor S."/>
            <person name="Jung S."/>
        </authorList>
    </citation>
    <scope>NUCLEOTIDE SEQUENCE [LARGE SCALE GENOMIC DNA]</scope>
    <source>
        <strain evidence="7">Y27499</strain>
    </source>
</reference>
<dbReference type="GO" id="GO:0006606">
    <property type="term" value="P:protein import into nucleus"/>
    <property type="evidence" value="ECO:0007669"/>
    <property type="project" value="TreeGrafter"/>
</dbReference>
<dbReference type="PROSITE" id="PS50166">
    <property type="entry name" value="IMPORTIN_B_NT"/>
    <property type="match status" value="1"/>
</dbReference>
<comment type="subcellular location">
    <subcellularLocation>
        <location evidence="1">Nucleus</location>
    </subcellularLocation>
</comment>
<evidence type="ECO:0000256" key="3">
    <source>
        <dbReference type="ARBA" id="ARBA00023242"/>
    </source>
</evidence>
<evidence type="ECO:0000313" key="6">
    <source>
        <dbReference type="EMBL" id="KAK5780140.1"/>
    </source>
</evidence>
<keyword evidence="3" id="KW-0539">Nucleus</keyword>
<sequence length="970" mass="111252">MLDEQAILSCIEHTMVADARVIRAAELQLYEIEKEAGFTVFLLKIVSNQDIALNVRMSAAIYFKNKVQRSWRTENSNEKVHIGDIREDEGNMIKENIIPILINNCENNHIRPHLAEAIKYILTRSTSWDLSSTVIELLNTGKSEYIYAGLLLVFEMCSAHRYDMTGKRDQIDNFIITVFPTIETLLSNLVSETDYKSSELLYLILKSFKYACLNNYPQYFNDMEKLNSWIKLHLFICAKPLPKEVLELDYADRSLDKRVKVNKWGFGNLNKFIHRYSRSTKQISEELVQYIYNNLCPEIIQEYFKIIQSWKEGSLWLSESSLYYLVQLFEKCLIYDGLYSLIEPHLQVFIENVIFTCLCASPQSVELLQDDEEEYTRRYFDMNKEGSTADVAAVDFIFVVGHKRPEKLNIVLPFVNNVLNEFVSSPTLENAYKQEGAMRMISTLFSFFDSNTEAIEGLFAHFISKIIGQDKYPFLVARGLETIANFDSTFTNMETLSMIYEMTYNHLLNSTILPIQIEAADALKTLVVSNPDIHPHISSQVPGIMERLLKLSKEFEIDTIAEVMEALVERFSDELTPFANDLASNLAEQFLKVARSMVENNGGSSSSGNAYSMGDQDQEIQASSLLQTMTTMVMSMNKVSLTTQFVPVCKFVIQNAQIILLTEIVDLMDALALSSKTLYNQFTPEIWDLFHDVMDSFETYALDYFESYEVFFETVVLFGFPQDQTFVNPFLQVLSVKLQSEIDYDVDSVLMILQMYALSMKDIPLFDECIKFGFARQEELGVDQKELVKLFLAYLSIKPAETLSIMESNGITLDFFKIWFDCSLTSVFGIKLQIMAILNFLQMTDLPGSVIGFVNAFANKLVKLVEQLPKAIRRHQLISEGNGDETGGAEESNIDDLNPEEEDAFYEDLEDDFKETPLDGINSFNEVYQFFQLLKNNNAVRYEEIINSLTEENKSSLEVILNFVSEKNQQ</sequence>
<dbReference type="Pfam" id="PF03810">
    <property type="entry name" value="IBN_N"/>
    <property type="match status" value="1"/>
</dbReference>
<dbReference type="InterPro" id="IPR016024">
    <property type="entry name" value="ARM-type_fold"/>
</dbReference>
<dbReference type="EMBL" id="JAWIZZ010000045">
    <property type="protein sequence ID" value="KAK5780140.1"/>
    <property type="molecule type" value="Genomic_DNA"/>
</dbReference>
<dbReference type="PANTHER" id="PTHR10997">
    <property type="entry name" value="IMPORTIN-7, 8, 11"/>
    <property type="match status" value="1"/>
</dbReference>
<evidence type="ECO:0000256" key="4">
    <source>
        <dbReference type="SAM" id="MobiDB-lite"/>
    </source>
</evidence>
<dbReference type="GO" id="GO:0005635">
    <property type="term" value="C:nuclear envelope"/>
    <property type="evidence" value="ECO:0007669"/>
    <property type="project" value="TreeGrafter"/>
</dbReference>
<dbReference type="Gene3D" id="1.25.10.10">
    <property type="entry name" value="Leucine-rich Repeat Variant"/>
    <property type="match status" value="1"/>
</dbReference>
<gene>
    <name evidence="6" type="ORF">RI543_002683</name>
</gene>
<keyword evidence="7" id="KW-1185">Reference proteome</keyword>
<feature type="region of interest" description="Disordered" evidence="4">
    <location>
        <begin position="879"/>
        <end position="899"/>
    </location>
</feature>
<evidence type="ECO:0000313" key="7">
    <source>
        <dbReference type="Proteomes" id="UP001306508"/>
    </source>
</evidence>
<dbReference type="InterPro" id="IPR001494">
    <property type="entry name" value="Importin-beta_N"/>
</dbReference>
<accession>A0AAN7WHR9</accession>
<dbReference type="Proteomes" id="UP001306508">
    <property type="component" value="Unassembled WGS sequence"/>
</dbReference>